<dbReference type="PANTHER" id="PTHR14205:SF15">
    <property type="entry name" value="EARP AND GARP COMPLEX-INTERACTING PROTEIN 1"/>
    <property type="match status" value="1"/>
</dbReference>
<dbReference type="InterPro" id="IPR036322">
    <property type="entry name" value="WD40_repeat_dom_sf"/>
</dbReference>
<feature type="repeat" description="WD" evidence="4">
    <location>
        <begin position="210"/>
        <end position="246"/>
    </location>
</feature>
<evidence type="ECO:0000313" key="7">
    <source>
        <dbReference type="Proteomes" id="UP001165080"/>
    </source>
</evidence>
<dbReference type="InterPro" id="IPR040323">
    <property type="entry name" value="EIPR1"/>
</dbReference>
<proteinExistence type="inferred from homology"/>
<dbReference type="InterPro" id="IPR059104">
    <property type="entry name" value="Beta-prop_EIPR1-like"/>
</dbReference>
<dbReference type="SMART" id="SM00320">
    <property type="entry name" value="WD40"/>
    <property type="match status" value="5"/>
</dbReference>
<dbReference type="Proteomes" id="UP001165080">
    <property type="component" value="Unassembled WGS sequence"/>
</dbReference>
<dbReference type="PROSITE" id="PS00678">
    <property type="entry name" value="WD_REPEATS_1"/>
    <property type="match status" value="1"/>
</dbReference>
<evidence type="ECO:0000259" key="5">
    <source>
        <dbReference type="Pfam" id="PF23609"/>
    </source>
</evidence>
<keyword evidence="2 4" id="KW-0853">WD repeat</keyword>
<accession>A0A9W6FAG9</accession>
<dbReference type="InterPro" id="IPR019775">
    <property type="entry name" value="WD40_repeat_CS"/>
</dbReference>
<dbReference type="SUPFAM" id="SSF50978">
    <property type="entry name" value="WD40 repeat-like"/>
    <property type="match status" value="1"/>
</dbReference>
<sequence>MGDATTNFSLKYQARVLVAVPSDTISSKWLVGTTALREENEIRMLQYDGESEQLVCKRTYSHPAEVWDIASCPSREDVLVSVWAKAGNSSATLWRVVDGASTSGAEAGRAPEQRLEQQAELAGQSRAMRCALWSSQQTDTIVTLEEGFLKKWSITEAGAEAASSCPAGEMVQLWSGALHPRNASLLCTAGSNDVQTWDLRNLVRPMGEIKMAHKMPVRSISFAPHNDTRVLTAGDDCKLRVWDLRNPGQALLELGGHRHWVWRAAYNPVHDSLVASCSSDCCVNLYYTPNLATQVGPAAATPEGGAAAAIAPALTTGAATAAPGGVAGGAAAAAAAHKAPARSGDLDGKVVSWDEHEDSVYGMAWSNADPWLLASLSFDGRVTINRVPKNIKYKILI</sequence>
<evidence type="ECO:0000256" key="1">
    <source>
        <dbReference type="ARBA" id="ARBA00005672"/>
    </source>
</evidence>
<reference evidence="6 7" key="1">
    <citation type="journal article" date="2023" name="Commun. Biol.">
        <title>Reorganization of the ancestral sex-determining regions during the evolution of trioecy in Pleodorina starrii.</title>
        <authorList>
            <person name="Takahashi K."/>
            <person name="Suzuki S."/>
            <person name="Kawai-Toyooka H."/>
            <person name="Yamamoto K."/>
            <person name="Hamaji T."/>
            <person name="Ootsuki R."/>
            <person name="Yamaguchi H."/>
            <person name="Kawachi M."/>
            <person name="Higashiyama T."/>
            <person name="Nozaki H."/>
        </authorList>
    </citation>
    <scope>NUCLEOTIDE SEQUENCE [LARGE SCALE GENOMIC DNA]</scope>
    <source>
        <strain evidence="6 7">NIES-4479</strain>
    </source>
</reference>
<dbReference type="InterPro" id="IPR001680">
    <property type="entry name" value="WD40_rpt"/>
</dbReference>
<dbReference type="OrthoDB" id="196957at2759"/>
<keyword evidence="7" id="KW-1185">Reference proteome</keyword>
<feature type="domain" description="EIPR1-like beta-propeller" evidence="5">
    <location>
        <begin position="4"/>
        <end position="286"/>
    </location>
</feature>
<protein>
    <recommendedName>
        <fullName evidence="5">EIPR1-like beta-propeller domain-containing protein</fullName>
    </recommendedName>
</protein>
<organism evidence="6 7">
    <name type="scientific">Pleodorina starrii</name>
    <dbReference type="NCBI Taxonomy" id="330485"/>
    <lineage>
        <taxon>Eukaryota</taxon>
        <taxon>Viridiplantae</taxon>
        <taxon>Chlorophyta</taxon>
        <taxon>core chlorophytes</taxon>
        <taxon>Chlorophyceae</taxon>
        <taxon>CS clade</taxon>
        <taxon>Chlamydomonadales</taxon>
        <taxon>Volvocaceae</taxon>
        <taxon>Pleodorina</taxon>
    </lineage>
</organism>
<evidence type="ECO:0000256" key="4">
    <source>
        <dbReference type="PROSITE-ProRule" id="PRU00221"/>
    </source>
</evidence>
<dbReference type="EMBL" id="BRXU01000049">
    <property type="protein sequence ID" value="GLC61681.1"/>
    <property type="molecule type" value="Genomic_DNA"/>
</dbReference>
<evidence type="ECO:0000256" key="2">
    <source>
        <dbReference type="ARBA" id="ARBA00022574"/>
    </source>
</evidence>
<dbReference type="GO" id="GO:0016567">
    <property type="term" value="P:protein ubiquitination"/>
    <property type="evidence" value="ECO:0007669"/>
    <property type="project" value="TreeGrafter"/>
</dbReference>
<dbReference type="Gene3D" id="2.130.10.10">
    <property type="entry name" value="YVTN repeat-like/Quinoprotein amine dehydrogenase"/>
    <property type="match status" value="1"/>
</dbReference>
<dbReference type="Pfam" id="PF00400">
    <property type="entry name" value="WD40"/>
    <property type="match status" value="1"/>
</dbReference>
<dbReference type="PROSITE" id="PS50082">
    <property type="entry name" value="WD_REPEATS_2"/>
    <property type="match status" value="1"/>
</dbReference>
<evidence type="ECO:0000313" key="6">
    <source>
        <dbReference type="EMBL" id="GLC61681.1"/>
    </source>
</evidence>
<evidence type="ECO:0000256" key="3">
    <source>
        <dbReference type="ARBA" id="ARBA00022737"/>
    </source>
</evidence>
<keyword evidence="3" id="KW-0677">Repeat</keyword>
<name>A0A9W6FAG9_9CHLO</name>
<dbReference type="AlphaFoldDB" id="A0A9W6FAG9"/>
<comment type="similarity">
    <text evidence="1">Belongs to the WD repeat EIPR1 family.</text>
</comment>
<dbReference type="PROSITE" id="PS50294">
    <property type="entry name" value="WD_REPEATS_REGION"/>
    <property type="match status" value="1"/>
</dbReference>
<gene>
    <name evidence="6" type="primary">PLEST009394</name>
    <name evidence="6" type="ORF">PLESTB_001790700</name>
</gene>
<dbReference type="InterPro" id="IPR015943">
    <property type="entry name" value="WD40/YVTN_repeat-like_dom_sf"/>
</dbReference>
<dbReference type="Pfam" id="PF23609">
    <property type="entry name" value="Beta-prop_EIPR1"/>
    <property type="match status" value="1"/>
</dbReference>
<dbReference type="PANTHER" id="PTHR14205">
    <property type="entry name" value="WD-REPEAT PROTEIN"/>
    <property type="match status" value="1"/>
</dbReference>
<comment type="caution">
    <text evidence="6">The sequence shown here is derived from an EMBL/GenBank/DDBJ whole genome shotgun (WGS) entry which is preliminary data.</text>
</comment>